<evidence type="ECO:0000259" key="1">
    <source>
        <dbReference type="PROSITE" id="PS50878"/>
    </source>
</evidence>
<reference evidence="2" key="3">
    <citation type="submission" date="2025-09" db="UniProtKB">
        <authorList>
            <consortium name="Ensembl"/>
        </authorList>
    </citation>
    <scope>IDENTIFICATION</scope>
</reference>
<dbReference type="InterPro" id="IPR000477">
    <property type="entry name" value="RT_dom"/>
</dbReference>
<dbReference type="eggNOG" id="ENOG502S0E1">
    <property type="taxonomic scope" value="Eukaryota"/>
</dbReference>
<dbReference type="AlphaFoldDB" id="H3AB60"/>
<dbReference type="InterPro" id="IPR043502">
    <property type="entry name" value="DNA/RNA_pol_sf"/>
</dbReference>
<dbReference type="InParanoid" id="H3AB60"/>
<dbReference type="OMA" id="CNISVAW"/>
<dbReference type="GeneTree" id="ENSGT00940000163438"/>
<organism evidence="2 3">
    <name type="scientific">Latimeria chalumnae</name>
    <name type="common">Coelacanth</name>
    <dbReference type="NCBI Taxonomy" id="7897"/>
    <lineage>
        <taxon>Eukaryota</taxon>
        <taxon>Metazoa</taxon>
        <taxon>Chordata</taxon>
        <taxon>Craniata</taxon>
        <taxon>Vertebrata</taxon>
        <taxon>Euteleostomi</taxon>
        <taxon>Coelacanthiformes</taxon>
        <taxon>Coelacanthidae</taxon>
        <taxon>Latimeria</taxon>
    </lineage>
</organism>
<evidence type="ECO:0000313" key="3">
    <source>
        <dbReference type="Proteomes" id="UP000008672"/>
    </source>
</evidence>
<accession>H3AB60</accession>
<proteinExistence type="predicted"/>
<dbReference type="SUPFAM" id="SSF56672">
    <property type="entry name" value="DNA/RNA polymerases"/>
    <property type="match status" value="1"/>
</dbReference>
<dbReference type="HOGENOM" id="CLU_008338_4_1_1"/>
<evidence type="ECO:0000313" key="2">
    <source>
        <dbReference type="Ensembl" id="ENSLACP00000006881.1"/>
    </source>
</evidence>
<dbReference type="PANTHER" id="PTHR35450">
    <property type="entry name" value="REVERSE TRANSCRIPTASE DOMAIN-CONTAINING PROTEIN"/>
    <property type="match status" value="1"/>
</dbReference>
<dbReference type="Pfam" id="PF00078">
    <property type="entry name" value="RVT_1"/>
    <property type="match status" value="1"/>
</dbReference>
<dbReference type="Ensembl" id="ENSLACT00000006940.1">
    <property type="protein sequence ID" value="ENSLACP00000006881.1"/>
    <property type="gene ID" value="ENSLACG00000006107.1"/>
</dbReference>
<reference evidence="3" key="1">
    <citation type="submission" date="2011-08" db="EMBL/GenBank/DDBJ databases">
        <title>The draft genome of Latimeria chalumnae.</title>
        <authorList>
            <person name="Di Palma F."/>
            <person name="Alfoldi J."/>
            <person name="Johnson J."/>
            <person name="Berlin A."/>
            <person name="Gnerre S."/>
            <person name="Jaffe D."/>
            <person name="MacCallum I."/>
            <person name="Young S."/>
            <person name="Walker B.J."/>
            <person name="Lander E."/>
            <person name="Lindblad-Toh K."/>
        </authorList>
    </citation>
    <scope>NUCLEOTIDE SEQUENCE [LARGE SCALE GENOMIC DNA]</scope>
    <source>
        <strain evidence="3">Wild caught</strain>
    </source>
</reference>
<name>H3AB60_LATCH</name>
<feature type="domain" description="Reverse transcriptase" evidence="1">
    <location>
        <begin position="1"/>
        <end position="217"/>
    </location>
</feature>
<dbReference type="EMBL" id="AFYH01227415">
    <property type="status" value="NOT_ANNOTATED_CDS"/>
    <property type="molecule type" value="Genomic_DNA"/>
</dbReference>
<sequence>CKKGNRGCKRLLLVDSIIANQVSHARCNISVAWVDYNKAFDLVPHSWLIHALWMYKVNEKVIALLSTLMQTWRTRLHANVGGQRYQTQSVRIERGIFQGDSLSPLWFCLALNPLSKMLRNSGYGYSLGRRPTVLVSHLFYMDDPKLYAKNLDQLQSMLELVSSFSKSIAIELGVDKCAILHTKQEKLERHDNIQLLDRAEIQELEPEKCYKYLGMQQLLNINTMKIKEVVTATFKKRLKLIMKTQLNAKNKTQAINTWASPVLAYTYGVKWSKTSLDALDWKVRATLKENHMHPPHDASMARLYLPRRVRGRGLLNLTDLCRGQEAGLCDYFLKKDLPIHKGYTPLFLSEEDHEFEKTTLQLRLDEWSMKSLHRRFHAVLHKDNIDVEALTTCTLFPEMEGFVLAIQDQVVATNNYRKYILKENISNKCHFCGTTTESIQHIVDACPVLSYSEYLHRHNNVAKIIHQQLAKDNGLLGEETPHFKYQPARILEKDGVKIYWDEPIATDHTVAHNRPDILVLDRKNKWADIIDIAVPNNENVSKTWAEKIRKYQGFAIDLKHVYQLESVRVLPVVISVNGLVPKALHRSFEHLRLPKKLISQCQKAALLAMAHIVRKTLGMAG</sequence>
<dbReference type="PANTHER" id="PTHR35450:SF2">
    <property type="entry name" value="REVERSE TRANSCRIPTASE DOMAIN-CONTAINING PROTEIN"/>
    <property type="match status" value="1"/>
</dbReference>
<protein>
    <recommendedName>
        <fullName evidence="1">Reverse transcriptase domain-containing protein</fullName>
    </recommendedName>
</protein>
<dbReference type="PROSITE" id="PS50878">
    <property type="entry name" value="RT_POL"/>
    <property type="match status" value="1"/>
</dbReference>
<reference evidence="2" key="2">
    <citation type="submission" date="2025-08" db="UniProtKB">
        <authorList>
            <consortium name="Ensembl"/>
        </authorList>
    </citation>
    <scope>IDENTIFICATION</scope>
</reference>
<keyword evidence="3" id="KW-1185">Reference proteome</keyword>
<dbReference type="Proteomes" id="UP000008672">
    <property type="component" value="Unassembled WGS sequence"/>
</dbReference>